<evidence type="ECO:0000256" key="12">
    <source>
        <dbReference type="ARBA" id="ARBA00023136"/>
    </source>
</evidence>
<keyword evidence="10 13" id="KW-0408">Iron</keyword>
<dbReference type="Pfam" id="PF00067">
    <property type="entry name" value="p450"/>
    <property type="match status" value="1"/>
</dbReference>
<evidence type="ECO:0000256" key="13">
    <source>
        <dbReference type="RuleBase" id="RU000461"/>
    </source>
</evidence>
<keyword evidence="6 13" id="KW-0479">Metal-binding</keyword>
<keyword evidence="11 13" id="KW-0503">Monooxygenase</keyword>
<evidence type="ECO:0000256" key="1">
    <source>
        <dbReference type="ARBA" id="ARBA00001971"/>
    </source>
</evidence>
<evidence type="ECO:0000256" key="6">
    <source>
        <dbReference type="ARBA" id="ARBA00022723"/>
    </source>
</evidence>
<dbReference type="EMBL" id="JARBHB010000012">
    <property type="protein sequence ID" value="KAJ8871192.1"/>
    <property type="molecule type" value="Genomic_DNA"/>
</dbReference>
<keyword evidence="12" id="KW-0472">Membrane</keyword>
<dbReference type="InterPro" id="IPR036396">
    <property type="entry name" value="Cyt_P450_sf"/>
</dbReference>
<keyword evidence="7" id="KW-0256">Endoplasmic reticulum</keyword>
<keyword evidence="8" id="KW-0492">Microsome</keyword>
<dbReference type="Proteomes" id="UP001159363">
    <property type="component" value="Chromosome 11"/>
</dbReference>
<evidence type="ECO:0008006" key="16">
    <source>
        <dbReference type="Google" id="ProtNLM"/>
    </source>
</evidence>
<protein>
    <recommendedName>
        <fullName evidence="16">Cytochrome P450</fullName>
    </recommendedName>
</protein>
<organism evidence="14 15">
    <name type="scientific">Dryococelus australis</name>
    <dbReference type="NCBI Taxonomy" id="614101"/>
    <lineage>
        <taxon>Eukaryota</taxon>
        <taxon>Metazoa</taxon>
        <taxon>Ecdysozoa</taxon>
        <taxon>Arthropoda</taxon>
        <taxon>Hexapoda</taxon>
        <taxon>Insecta</taxon>
        <taxon>Pterygota</taxon>
        <taxon>Neoptera</taxon>
        <taxon>Polyneoptera</taxon>
        <taxon>Phasmatodea</taxon>
        <taxon>Verophasmatodea</taxon>
        <taxon>Anareolatae</taxon>
        <taxon>Phasmatidae</taxon>
        <taxon>Eurycanthinae</taxon>
        <taxon>Dryococelus</taxon>
    </lineage>
</organism>
<evidence type="ECO:0000313" key="15">
    <source>
        <dbReference type="Proteomes" id="UP001159363"/>
    </source>
</evidence>
<keyword evidence="5 13" id="KW-0349">Heme</keyword>
<name>A0ABQ9GGP5_9NEOP</name>
<dbReference type="InterPro" id="IPR017972">
    <property type="entry name" value="Cyt_P450_CS"/>
</dbReference>
<evidence type="ECO:0000256" key="8">
    <source>
        <dbReference type="ARBA" id="ARBA00022848"/>
    </source>
</evidence>
<dbReference type="InterPro" id="IPR002401">
    <property type="entry name" value="Cyt_P450_E_grp-I"/>
</dbReference>
<reference evidence="14 15" key="1">
    <citation type="submission" date="2023-02" db="EMBL/GenBank/DDBJ databases">
        <title>LHISI_Scaffold_Assembly.</title>
        <authorList>
            <person name="Stuart O.P."/>
            <person name="Cleave R."/>
            <person name="Magrath M.J.L."/>
            <person name="Mikheyev A.S."/>
        </authorList>
    </citation>
    <scope>NUCLEOTIDE SEQUENCE [LARGE SCALE GENOMIC DNA]</scope>
    <source>
        <strain evidence="14">Daus_M_001</strain>
        <tissue evidence="14">Leg muscle</tissue>
    </source>
</reference>
<comment type="cofactor">
    <cofactor evidence="1">
        <name>heme</name>
        <dbReference type="ChEBI" id="CHEBI:30413"/>
    </cofactor>
</comment>
<dbReference type="Gene3D" id="1.10.630.10">
    <property type="entry name" value="Cytochrome P450"/>
    <property type="match status" value="1"/>
</dbReference>
<dbReference type="PROSITE" id="PS00086">
    <property type="entry name" value="CYTOCHROME_P450"/>
    <property type="match status" value="1"/>
</dbReference>
<accession>A0ABQ9GGP5</accession>
<evidence type="ECO:0000256" key="5">
    <source>
        <dbReference type="ARBA" id="ARBA00022617"/>
    </source>
</evidence>
<dbReference type="PRINTS" id="PR00463">
    <property type="entry name" value="EP450I"/>
</dbReference>
<sequence>MHKYPPAPALERKCLSDYKIQGTDITIENGTGVVIPVMDIHHDHAYYSEPHKFDPERFSPENKRERSHFAFLPFGEGPRICIGMLLR</sequence>
<evidence type="ECO:0000256" key="10">
    <source>
        <dbReference type="ARBA" id="ARBA00023004"/>
    </source>
</evidence>
<dbReference type="SUPFAM" id="SSF48264">
    <property type="entry name" value="Cytochrome P450"/>
    <property type="match status" value="1"/>
</dbReference>
<evidence type="ECO:0000256" key="2">
    <source>
        <dbReference type="ARBA" id="ARBA00004174"/>
    </source>
</evidence>
<dbReference type="InterPro" id="IPR050476">
    <property type="entry name" value="Insect_CytP450_Detox"/>
</dbReference>
<comment type="similarity">
    <text evidence="4 13">Belongs to the cytochrome P450 family.</text>
</comment>
<keyword evidence="15" id="KW-1185">Reference proteome</keyword>
<dbReference type="PANTHER" id="PTHR24292:SF100">
    <property type="entry name" value="CYTOCHROME P450 6A16, ISOFORM B-RELATED"/>
    <property type="match status" value="1"/>
</dbReference>
<evidence type="ECO:0000256" key="9">
    <source>
        <dbReference type="ARBA" id="ARBA00023002"/>
    </source>
</evidence>
<evidence type="ECO:0000256" key="4">
    <source>
        <dbReference type="ARBA" id="ARBA00010617"/>
    </source>
</evidence>
<dbReference type="PANTHER" id="PTHR24292">
    <property type="entry name" value="CYTOCHROME P450"/>
    <property type="match status" value="1"/>
</dbReference>
<comment type="subcellular location">
    <subcellularLocation>
        <location evidence="3">Endoplasmic reticulum membrane</location>
        <topology evidence="3">Peripheral membrane protein</topology>
    </subcellularLocation>
    <subcellularLocation>
        <location evidence="2">Microsome membrane</location>
        <topology evidence="2">Peripheral membrane protein</topology>
    </subcellularLocation>
</comment>
<evidence type="ECO:0000256" key="3">
    <source>
        <dbReference type="ARBA" id="ARBA00004406"/>
    </source>
</evidence>
<gene>
    <name evidence="14" type="ORF">PR048_027498</name>
</gene>
<evidence type="ECO:0000313" key="14">
    <source>
        <dbReference type="EMBL" id="KAJ8871192.1"/>
    </source>
</evidence>
<dbReference type="InterPro" id="IPR001128">
    <property type="entry name" value="Cyt_P450"/>
</dbReference>
<comment type="caution">
    <text evidence="14">The sequence shown here is derived from an EMBL/GenBank/DDBJ whole genome shotgun (WGS) entry which is preliminary data.</text>
</comment>
<keyword evidence="9 13" id="KW-0560">Oxidoreductase</keyword>
<proteinExistence type="inferred from homology"/>
<evidence type="ECO:0000256" key="7">
    <source>
        <dbReference type="ARBA" id="ARBA00022824"/>
    </source>
</evidence>
<evidence type="ECO:0000256" key="11">
    <source>
        <dbReference type="ARBA" id="ARBA00023033"/>
    </source>
</evidence>